<dbReference type="InterPro" id="IPR001471">
    <property type="entry name" value="AP2/ERF_dom"/>
</dbReference>
<evidence type="ECO:0000259" key="8">
    <source>
        <dbReference type="PROSITE" id="PS51032"/>
    </source>
</evidence>
<dbReference type="PANTHER" id="PTHR31241:SF24">
    <property type="entry name" value="ETHYLENE-RESPONSIVE TRANSCRIPTION FACTOR ABI4"/>
    <property type="match status" value="1"/>
</dbReference>
<keyword evidence="10" id="KW-1185">Reference proteome</keyword>
<keyword evidence="4" id="KW-0804">Transcription</keyword>
<protein>
    <recommendedName>
        <fullName evidence="8">AP2/ERF domain-containing protein</fullName>
    </recommendedName>
</protein>
<organism evidence="9 10">
    <name type="scientific">Hevea brasiliensis</name>
    <name type="common">Para rubber tree</name>
    <name type="synonym">Siphonia brasiliensis</name>
    <dbReference type="NCBI Taxonomy" id="3981"/>
    <lineage>
        <taxon>Eukaryota</taxon>
        <taxon>Viridiplantae</taxon>
        <taxon>Streptophyta</taxon>
        <taxon>Embryophyta</taxon>
        <taxon>Tracheophyta</taxon>
        <taxon>Spermatophyta</taxon>
        <taxon>Magnoliopsida</taxon>
        <taxon>eudicotyledons</taxon>
        <taxon>Gunneridae</taxon>
        <taxon>Pentapetalae</taxon>
        <taxon>rosids</taxon>
        <taxon>fabids</taxon>
        <taxon>Malpighiales</taxon>
        <taxon>Euphorbiaceae</taxon>
        <taxon>Crotonoideae</taxon>
        <taxon>Micrandreae</taxon>
        <taxon>Hevea</taxon>
    </lineage>
</organism>
<comment type="caution">
    <text evidence="9">The sequence shown here is derived from an EMBL/GenBank/DDBJ whole genome shotgun (WGS) entry which is preliminary data.</text>
</comment>
<accession>A0ABQ9M8S8</accession>
<evidence type="ECO:0000313" key="9">
    <source>
        <dbReference type="EMBL" id="KAJ9175920.1"/>
    </source>
</evidence>
<comment type="subcellular location">
    <subcellularLocation>
        <location evidence="1">Nucleus</location>
    </subcellularLocation>
</comment>
<dbReference type="CDD" id="cd00018">
    <property type="entry name" value="AP2"/>
    <property type="match status" value="1"/>
</dbReference>
<proteinExistence type="inferred from homology"/>
<feature type="region of interest" description="Disordered" evidence="7">
    <location>
        <begin position="131"/>
        <end position="161"/>
    </location>
</feature>
<evidence type="ECO:0000256" key="3">
    <source>
        <dbReference type="ARBA" id="ARBA00023125"/>
    </source>
</evidence>
<sequence>MDEYSSLPLTPQETTLTITTTTTTTTSDTTNTTPAAPSITTAPTSDTNSETNNSSSENGSRKCKGRGGPDNSKFRYRGVRQRSWGKWVAEIREPRKRTRKWLGTFATAEDAARAYDRAAIILYGSRAQLNLQPSNSSSAQSSSSSSRGSSSSSTQTLRPLLPRPSGFGFTFSLSASMPCPAPAAVAAASGFGPYGVYHHHPNVVASSVLCPSNIVQNPQEQIMSRHYQYQYQSPLLDGSNLYTGDSSSIIPATAYQNLNYDRNDHNRHHHHHQQQQEPSLYEDISSLVGSVGSSLSLSGNTRPVIAPAGQDPVMHVGPRSPSLWPLTSDDEYPPSSLWDYGDPSLFDL</sequence>
<dbReference type="PROSITE" id="PS51032">
    <property type="entry name" value="AP2_ERF"/>
    <property type="match status" value="1"/>
</dbReference>
<feature type="domain" description="AP2/ERF" evidence="8">
    <location>
        <begin position="75"/>
        <end position="132"/>
    </location>
</feature>
<dbReference type="InterPro" id="IPR036955">
    <property type="entry name" value="AP2/ERF_dom_sf"/>
</dbReference>
<feature type="compositionally biased region" description="Low complexity" evidence="7">
    <location>
        <begin position="10"/>
        <end position="58"/>
    </location>
</feature>
<dbReference type="Pfam" id="PF00847">
    <property type="entry name" value="AP2"/>
    <property type="match status" value="1"/>
</dbReference>
<feature type="region of interest" description="Disordered" evidence="7">
    <location>
        <begin position="302"/>
        <end position="328"/>
    </location>
</feature>
<dbReference type="EMBL" id="JARPOI010000008">
    <property type="protein sequence ID" value="KAJ9175920.1"/>
    <property type="molecule type" value="Genomic_DNA"/>
</dbReference>
<reference evidence="9 10" key="1">
    <citation type="journal article" date="2023" name="Plant Biotechnol. J.">
        <title>Chromosome-level wild Hevea brasiliensis genome provides new tools for genomic-assisted breeding and valuable loci to elevate rubber yield.</title>
        <authorList>
            <person name="Cheng H."/>
            <person name="Song X."/>
            <person name="Hu Y."/>
            <person name="Wu T."/>
            <person name="Yang Q."/>
            <person name="An Z."/>
            <person name="Feng S."/>
            <person name="Deng Z."/>
            <person name="Wu W."/>
            <person name="Zeng X."/>
            <person name="Tu M."/>
            <person name="Wang X."/>
            <person name="Huang H."/>
        </authorList>
    </citation>
    <scope>NUCLEOTIDE SEQUENCE [LARGE SCALE GENOMIC DNA]</scope>
    <source>
        <strain evidence="9">MT/VB/25A 57/8</strain>
    </source>
</reference>
<dbReference type="PRINTS" id="PR00367">
    <property type="entry name" value="ETHRSPELEMNT"/>
</dbReference>
<dbReference type="InterPro" id="IPR016177">
    <property type="entry name" value="DNA-bd_dom_sf"/>
</dbReference>
<feature type="region of interest" description="Disordered" evidence="7">
    <location>
        <begin position="1"/>
        <end position="77"/>
    </location>
</feature>
<evidence type="ECO:0000256" key="5">
    <source>
        <dbReference type="ARBA" id="ARBA00023242"/>
    </source>
</evidence>
<keyword evidence="3" id="KW-0238">DNA-binding</keyword>
<evidence type="ECO:0000256" key="6">
    <source>
        <dbReference type="ARBA" id="ARBA00024343"/>
    </source>
</evidence>
<keyword evidence="5" id="KW-0539">Nucleus</keyword>
<dbReference type="PANTHER" id="PTHR31241">
    <property type="entry name" value="DEHYDRATION-RESPONSIVE ELEMENT-BINDING PROTEIN 2C"/>
    <property type="match status" value="1"/>
</dbReference>
<evidence type="ECO:0000256" key="1">
    <source>
        <dbReference type="ARBA" id="ARBA00004123"/>
    </source>
</evidence>
<evidence type="ECO:0000256" key="2">
    <source>
        <dbReference type="ARBA" id="ARBA00023015"/>
    </source>
</evidence>
<dbReference type="Gene3D" id="3.30.730.10">
    <property type="entry name" value="AP2/ERF domain"/>
    <property type="match status" value="1"/>
</dbReference>
<comment type="similarity">
    <text evidence="6">Belongs to the AP2/ERF transcription factor family. ERF subfamily.</text>
</comment>
<gene>
    <name evidence="9" type="ORF">P3X46_014420</name>
</gene>
<evidence type="ECO:0000256" key="4">
    <source>
        <dbReference type="ARBA" id="ARBA00023163"/>
    </source>
</evidence>
<dbReference type="SMART" id="SM00380">
    <property type="entry name" value="AP2"/>
    <property type="match status" value="1"/>
</dbReference>
<name>A0ABQ9M8S8_HEVBR</name>
<dbReference type="Proteomes" id="UP001174677">
    <property type="component" value="Chromosome 8"/>
</dbReference>
<evidence type="ECO:0000313" key="10">
    <source>
        <dbReference type="Proteomes" id="UP001174677"/>
    </source>
</evidence>
<feature type="compositionally biased region" description="Low complexity" evidence="7">
    <location>
        <begin position="134"/>
        <end position="153"/>
    </location>
</feature>
<dbReference type="SUPFAM" id="SSF54171">
    <property type="entry name" value="DNA-binding domain"/>
    <property type="match status" value="1"/>
</dbReference>
<evidence type="ECO:0000256" key="7">
    <source>
        <dbReference type="SAM" id="MobiDB-lite"/>
    </source>
</evidence>
<keyword evidence="2" id="KW-0805">Transcription regulation</keyword>